<name>A0A0L0FPB9_9EUKA</name>
<dbReference type="EMBL" id="KQ242504">
    <property type="protein sequence ID" value="KNC78361.1"/>
    <property type="molecule type" value="Genomic_DNA"/>
</dbReference>
<feature type="region of interest" description="Disordered" evidence="1">
    <location>
        <begin position="171"/>
        <end position="217"/>
    </location>
</feature>
<protein>
    <submittedName>
        <fullName evidence="2">Uncharacterized protein</fullName>
    </submittedName>
</protein>
<accession>A0A0L0FPB9</accession>
<keyword evidence="3" id="KW-1185">Reference proteome</keyword>
<reference evidence="2 3" key="1">
    <citation type="submission" date="2011-02" db="EMBL/GenBank/DDBJ databases">
        <title>The Genome Sequence of Sphaeroforma arctica JP610.</title>
        <authorList>
            <consortium name="The Broad Institute Genome Sequencing Platform"/>
            <person name="Russ C."/>
            <person name="Cuomo C."/>
            <person name="Young S.K."/>
            <person name="Zeng Q."/>
            <person name="Gargeya S."/>
            <person name="Alvarado L."/>
            <person name="Berlin A."/>
            <person name="Chapman S.B."/>
            <person name="Chen Z."/>
            <person name="Freedman E."/>
            <person name="Gellesch M."/>
            <person name="Goldberg J."/>
            <person name="Griggs A."/>
            <person name="Gujja S."/>
            <person name="Heilman E."/>
            <person name="Heiman D."/>
            <person name="Howarth C."/>
            <person name="Mehta T."/>
            <person name="Neiman D."/>
            <person name="Pearson M."/>
            <person name="Roberts A."/>
            <person name="Saif S."/>
            <person name="Shea T."/>
            <person name="Shenoy N."/>
            <person name="Sisk P."/>
            <person name="Stolte C."/>
            <person name="Sykes S."/>
            <person name="White J."/>
            <person name="Yandava C."/>
            <person name="Burger G."/>
            <person name="Gray M.W."/>
            <person name="Holland P.W.H."/>
            <person name="King N."/>
            <person name="Lang F.B.F."/>
            <person name="Roger A.J."/>
            <person name="Ruiz-Trillo I."/>
            <person name="Haas B."/>
            <person name="Nusbaum C."/>
            <person name="Birren B."/>
        </authorList>
    </citation>
    <scope>NUCLEOTIDE SEQUENCE [LARGE SCALE GENOMIC DNA]</scope>
    <source>
        <strain evidence="2 3">JP610</strain>
    </source>
</reference>
<dbReference type="GeneID" id="25909707"/>
<gene>
    <name evidence="2" type="ORF">SARC_09203</name>
</gene>
<dbReference type="Proteomes" id="UP000054560">
    <property type="component" value="Unassembled WGS sequence"/>
</dbReference>
<feature type="compositionally biased region" description="Acidic residues" evidence="1">
    <location>
        <begin position="171"/>
        <end position="203"/>
    </location>
</feature>
<evidence type="ECO:0000313" key="2">
    <source>
        <dbReference type="EMBL" id="KNC78361.1"/>
    </source>
</evidence>
<evidence type="ECO:0000313" key="3">
    <source>
        <dbReference type="Proteomes" id="UP000054560"/>
    </source>
</evidence>
<organism evidence="2 3">
    <name type="scientific">Sphaeroforma arctica JP610</name>
    <dbReference type="NCBI Taxonomy" id="667725"/>
    <lineage>
        <taxon>Eukaryota</taxon>
        <taxon>Ichthyosporea</taxon>
        <taxon>Ichthyophonida</taxon>
        <taxon>Sphaeroforma</taxon>
    </lineage>
</organism>
<sequence length="217" mass="23882">MQGVHTELAAHAPPPTMMQLVAVETLKLWETEGQAMVLSLDASTSEINRLLKDRGDILTVSYLNALEYVTADLYYKHRDIYNKIIAKRSEEGHVFTAVLAHADRPGVQAINKALIAKIGNWVLPLPRIAGTSQIAFDYTYGPITERVAIETFCTAALEDIVRDLPALDWEDTGDDAMEKEALEDESESAGDNADSDESADDEILPLSENAEMDNMAT</sequence>
<proteinExistence type="predicted"/>
<dbReference type="RefSeq" id="XP_014152263.1">
    <property type="nucleotide sequence ID" value="XM_014296788.1"/>
</dbReference>
<dbReference type="AlphaFoldDB" id="A0A0L0FPB9"/>
<evidence type="ECO:0000256" key="1">
    <source>
        <dbReference type="SAM" id="MobiDB-lite"/>
    </source>
</evidence>